<accession>A0ABU5IGE7</accession>
<keyword evidence="1" id="KW-0732">Signal</keyword>
<name>A0ABU5IGE7_9BURK</name>
<dbReference type="EMBL" id="JAXOJX010000027">
    <property type="protein sequence ID" value="MDZ5458202.1"/>
    <property type="molecule type" value="Genomic_DNA"/>
</dbReference>
<evidence type="ECO:0000313" key="3">
    <source>
        <dbReference type="Proteomes" id="UP001293718"/>
    </source>
</evidence>
<dbReference type="RefSeq" id="WP_322466347.1">
    <property type="nucleotide sequence ID" value="NZ_JAXOJX010000027.1"/>
</dbReference>
<evidence type="ECO:0000313" key="2">
    <source>
        <dbReference type="EMBL" id="MDZ5458202.1"/>
    </source>
</evidence>
<dbReference type="Proteomes" id="UP001293718">
    <property type="component" value="Unassembled WGS sequence"/>
</dbReference>
<feature type="chain" id="PRO_5046120288" description="L,D-transpeptidase" evidence="1">
    <location>
        <begin position="24"/>
        <end position="223"/>
    </location>
</feature>
<proteinExistence type="predicted"/>
<gene>
    <name evidence="2" type="ORF">SM757_16630</name>
</gene>
<keyword evidence="3" id="KW-1185">Reference proteome</keyword>
<evidence type="ECO:0008006" key="4">
    <source>
        <dbReference type="Google" id="ProtNLM"/>
    </source>
</evidence>
<organism evidence="2 3">
    <name type="scientific">Azohydromonas lata</name>
    <dbReference type="NCBI Taxonomy" id="45677"/>
    <lineage>
        <taxon>Bacteria</taxon>
        <taxon>Pseudomonadati</taxon>
        <taxon>Pseudomonadota</taxon>
        <taxon>Betaproteobacteria</taxon>
        <taxon>Burkholderiales</taxon>
        <taxon>Sphaerotilaceae</taxon>
        <taxon>Azohydromonas</taxon>
    </lineage>
</organism>
<feature type="signal peptide" evidence="1">
    <location>
        <begin position="1"/>
        <end position="23"/>
    </location>
</feature>
<protein>
    <recommendedName>
        <fullName evidence="4">L,D-transpeptidase</fullName>
    </recommendedName>
</protein>
<sequence length="223" mass="24119">MLRGALCALAVGLLWSTPGWSRALPDDAAARQPRAAPAIGGQDELQRFARGVIDSNDHRRRPFAVVDKKSARLVLYAGDGSVLGAAPVLLGLQPGDHAVRGVGRKPLSAIRPEERTTPAGRFDTEPGRNLSGERVVWMDYEEGLALHRLRPAPARERRAQRLASSTPADNRISLGCVILDADFFVAVVEPVLGRQRGVIYVLPETEPLAAVFERQVLAGLQPD</sequence>
<reference evidence="2 3" key="1">
    <citation type="submission" date="2023-11" db="EMBL/GenBank/DDBJ databases">
        <title>Draft genome of Azohydromonas lata strain H1 (DSM1123), a polyhydroxyalkanoate producer.</title>
        <authorList>
            <person name="Traversa D."/>
            <person name="D'Addabbo P."/>
            <person name="Pazzani C."/>
            <person name="Manzari C."/>
            <person name="Chiara M."/>
            <person name="Scrascia M."/>
        </authorList>
    </citation>
    <scope>NUCLEOTIDE SEQUENCE [LARGE SCALE GENOMIC DNA]</scope>
    <source>
        <strain evidence="2 3">H1</strain>
    </source>
</reference>
<comment type="caution">
    <text evidence="2">The sequence shown here is derived from an EMBL/GenBank/DDBJ whole genome shotgun (WGS) entry which is preliminary data.</text>
</comment>
<evidence type="ECO:0000256" key="1">
    <source>
        <dbReference type="SAM" id="SignalP"/>
    </source>
</evidence>